<dbReference type="Proteomes" id="UP001177080">
    <property type="component" value="Unassembled WGS sequence"/>
</dbReference>
<feature type="compositionally biased region" description="Basic and acidic residues" evidence="1">
    <location>
        <begin position="153"/>
        <end position="171"/>
    </location>
</feature>
<proteinExistence type="predicted"/>
<dbReference type="EMBL" id="WHSC02000006">
    <property type="protein sequence ID" value="MDO6122374.1"/>
    <property type="molecule type" value="Genomic_DNA"/>
</dbReference>
<feature type="region of interest" description="Disordered" evidence="1">
    <location>
        <begin position="110"/>
        <end position="205"/>
    </location>
</feature>
<organism evidence="2 3">
    <name type="scientific">Shinella curvata</name>
    <dbReference type="NCBI Taxonomy" id="1817964"/>
    <lineage>
        <taxon>Bacteria</taxon>
        <taxon>Pseudomonadati</taxon>
        <taxon>Pseudomonadota</taxon>
        <taxon>Alphaproteobacteria</taxon>
        <taxon>Hyphomicrobiales</taxon>
        <taxon>Rhizobiaceae</taxon>
        <taxon>Shinella</taxon>
    </lineage>
</organism>
<accession>A0ABT8XG88</accession>
<evidence type="ECO:0000313" key="3">
    <source>
        <dbReference type="Proteomes" id="UP001177080"/>
    </source>
</evidence>
<comment type="caution">
    <text evidence="2">The sequence shown here is derived from an EMBL/GenBank/DDBJ whole genome shotgun (WGS) entry which is preliminary data.</text>
</comment>
<protein>
    <recommendedName>
        <fullName evidence="4">Beta-barrel assembly complex subunit BamF</fullName>
    </recommendedName>
</protein>
<evidence type="ECO:0008006" key="4">
    <source>
        <dbReference type="Google" id="ProtNLM"/>
    </source>
</evidence>
<name>A0ABT8XG88_9HYPH</name>
<keyword evidence="3" id="KW-1185">Reference proteome</keyword>
<sequence length="205" mass="22909">MGMMRHIRVHAGLLGLIGGSLLLTGCMGPTYGTSKSSGEQLLDDIGNAVMIQTPDAEQAKKIRYQPRGALVVPGNKEALVTPQQSVASKDNAEWIESPEDMRDRLRAEADENKDNSHYRSPLASQSTTNHNLTTAQQTAAYREGRRLQQGAYSDKRRYLSDPPLDYRRLPEEAQADLGEPETTKERRRKKEAKAAKQTGSKWWPF</sequence>
<dbReference type="PROSITE" id="PS51257">
    <property type="entry name" value="PROKAR_LIPOPROTEIN"/>
    <property type="match status" value="1"/>
</dbReference>
<feature type="compositionally biased region" description="Polar residues" evidence="1">
    <location>
        <begin position="122"/>
        <end position="139"/>
    </location>
</feature>
<evidence type="ECO:0000313" key="2">
    <source>
        <dbReference type="EMBL" id="MDO6122374.1"/>
    </source>
</evidence>
<dbReference type="RefSeq" id="WP_244760080.1">
    <property type="nucleotide sequence ID" value="NZ_JALJCJ010000002.1"/>
</dbReference>
<reference evidence="2" key="1">
    <citation type="submission" date="2022-04" db="EMBL/GenBank/DDBJ databases">
        <title>Shinella lacus sp. nov., a novel member of the genus Shinella from water.</title>
        <authorList>
            <person name="Deng Y."/>
        </authorList>
    </citation>
    <scope>NUCLEOTIDE SEQUENCE</scope>
    <source>
        <strain evidence="2">JCM 31239</strain>
    </source>
</reference>
<evidence type="ECO:0000256" key="1">
    <source>
        <dbReference type="SAM" id="MobiDB-lite"/>
    </source>
</evidence>
<gene>
    <name evidence="2" type="ORF">GB928_014370</name>
</gene>